<dbReference type="SUPFAM" id="SSF49452">
    <property type="entry name" value="Starch-binding domain-like"/>
    <property type="match status" value="1"/>
</dbReference>
<proteinExistence type="predicted"/>
<dbReference type="PANTHER" id="PTHR40274">
    <property type="entry name" value="VIRGINIAMYCIN B LYASE"/>
    <property type="match status" value="1"/>
</dbReference>
<name>A0ABT9E193_9PROT</name>
<dbReference type="InterPro" id="IPR051344">
    <property type="entry name" value="Vgb"/>
</dbReference>
<dbReference type="Pfam" id="PF24684">
    <property type="entry name" value="Vgb_lyase"/>
    <property type="match status" value="1"/>
</dbReference>
<protein>
    <submittedName>
        <fullName evidence="2">Carboxypeptidase regulatory-like domain-containing protein</fullName>
    </submittedName>
</protein>
<reference evidence="2 3" key="1">
    <citation type="submission" date="2023-08" db="EMBL/GenBank/DDBJ databases">
        <title>The draft genome sequence of Paracraurococcus sp. LOR1-02.</title>
        <authorList>
            <person name="Kingkaew E."/>
            <person name="Tanasupawat S."/>
        </authorList>
    </citation>
    <scope>NUCLEOTIDE SEQUENCE [LARGE SCALE GENOMIC DNA]</scope>
    <source>
        <strain evidence="2 3">LOR1-02</strain>
    </source>
</reference>
<keyword evidence="3" id="KW-1185">Reference proteome</keyword>
<evidence type="ECO:0000313" key="2">
    <source>
        <dbReference type="EMBL" id="MDO9709919.1"/>
    </source>
</evidence>
<accession>A0ABT9E193</accession>
<dbReference type="Proteomes" id="UP001243009">
    <property type="component" value="Unassembled WGS sequence"/>
</dbReference>
<feature type="signal peptide" evidence="1">
    <location>
        <begin position="1"/>
        <end position="24"/>
    </location>
</feature>
<organism evidence="2 3">
    <name type="scientific">Paracraurococcus lichenis</name>
    <dbReference type="NCBI Taxonomy" id="3064888"/>
    <lineage>
        <taxon>Bacteria</taxon>
        <taxon>Pseudomonadati</taxon>
        <taxon>Pseudomonadota</taxon>
        <taxon>Alphaproteobacteria</taxon>
        <taxon>Acetobacterales</taxon>
        <taxon>Roseomonadaceae</taxon>
        <taxon>Paracraurococcus</taxon>
    </lineage>
</organism>
<evidence type="ECO:0000256" key="1">
    <source>
        <dbReference type="SAM" id="SignalP"/>
    </source>
</evidence>
<keyword evidence="1" id="KW-0732">Signal</keyword>
<sequence>MPLVPARSGLLALGLLAWAGIAQAEALSGTVRSAEEGPMAGVLVSAQREGTNVTVTVVTDAEGRFAFPEGRLAAGPTRLSIRAAGWDLAGPEAVTLTAAPASAALVLRPARDLPMQLTNAEWIESLPGGDADKHFLQNCTNCHRLVQPLLSDHDEAEFVDVQRRMAGYAQASSLLRPQVLVADRVANQSAAAQAARLKVFERQAAYLARVNLRQKESFDFALKTFPRPAGRAARVIVTEYDLPEPTRQPHDVIVTPDGMVWYNSFTEQVLGRLDPRTGEIREWEVPTLRPDAPKGSLALRADRDGHLWLGLSYQGGVARFDPRTEQFRIYPLPAHLNRDSTQTTEVEPRHLHVDGKLWIEDSGTYSIYRMDVATGAIEVFQPFPIPSPNIYDLSTDAENNVFFTVFGRGDVGRVDAKTGQIRTWPTPTPDSSPRRGMLDRDGRFWFGEWKAGNIGMFDPRTESFREWRPPTPWFFPYDVAPDRNGEAWTGSMLTDKVARLNPKTGEFVEYLLPRPTNIRRVFVTETERVQFWAGSNHGASILRLEPLD</sequence>
<dbReference type="EMBL" id="JAUTWS010000014">
    <property type="protein sequence ID" value="MDO9709919.1"/>
    <property type="molecule type" value="Genomic_DNA"/>
</dbReference>
<evidence type="ECO:0000313" key="3">
    <source>
        <dbReference type="Proteomes" id="UP001243009"/>
    </source>
</evidence>
<dbReference type="Pfam" id="PF13620">
    <property type="entry name" value="CarboxypepD_reg"/>
    <property type="match status" value="1"/>
</dbReference>
<dbReference type="PANTHER" id="PTHR40274:SF3">
    <property type="entry name" value="VIRGINIAMYCIN B LYASE"/>
    <property type="match status" value="1"/>
</dbReference>
<dbReference type="SUPFAM" id="SSF63829">
    <property type="entry name" value="Calcium-dependent phosphotriesterase"/>
    <property type="match status" value="1"/>
</dbReference>
<feature type="chain" id="PRO_5046352318" evidence="1">
    <location>
        <begin position="25"/>
        <end position="548"/>
    </location>
</feature>
<comment type="caution">
    <text evidence="2">The sequence shown here is derived from an EMBL/GenBank/DDBJ whole genome shotgun (WGS) entry which is preliminary data.</text>
</comment>
<dbReference type="RefSeq" id="WP_305104786.1">
    <property type="nucleotide sequence ID" value="NZ_JAUTWS010000014.1"/>
</dbReference>
<dbReference type="InterPro" id="IPR013784">
    <property type="entry name" value="Carb-bd-like_fold"/>
</dbReference>
<dbReference type="InterPro" id="IPR015943">
    <property type="entry name" value="WD40/YVTN_repeat-like_dom_sf"/>
</dbReference>
<gene>
    <name evidence="2" type="ORF">Q7A36_16320</name>
</gene>
<dbReference type="Gene3D" id="2.130.10.10">
    <property type="entry name" value="YVTN repeat-like/Quinoprotein amine dehydrogenase"/>
    <property type="match status" value="1"/>
</dbReference>